<evidence type="ECO:0000313" key="2">
    <source>
        <dbReference type="EMBL" id="MFC6631940.1"/>
    </source>
</evidence>
<keyword evidence="1" id="KW-0812">Transmembrane</keyword>
<feature type="transmembrane region" description="Helical" evidence="1">
    <location>
        <begin position="94"/>
        <end position="121"/>
    </location>
</feature>
<keyword evidence="1" id="KW-1133">Transmembrane helix</keyword>
<organism evidence="2 3">
    <name type="scientific">Microbulbifer taiwanensis</name>
    <dbReference type="NCBI Taxonomy" id="986746"/>
    <lineage>
        <taxon>Bacteria</taxon>
        <taxon>Pseudomonadati</taxon>
        <taxon>Pseudomonadota</taxon>
        <taxon>Gammaproteobacteria</taxon>
        <taxon>Cellvibrionales</taxon>
        <taxon>Microbulbiferaceae</taxon>
        <taxon>Microbulbifer</taxon>
    </lineage>
</organism>
<keyword evidence="1" id="KW-0472">Membrane</keyword>
<comment type="caution">
    <text evidence="2">The sequence shown here is derived from an EMBL/GenBank/DDBJ whole genome shotgun (WGS) entry which is preliminary data.</text>
</comment>
<evidence type="ECO:0008006" key="4">
    <source>
        <dbReference type="Google" id="ProtNLM"/>
    </source>
</evidence>
<reference evidence="3" key="1">
    <citation type="journal article" date="2019" name="Int. J. Syst. Evol. Microbiol.">
        <title>The Global Catalogue of Microorganisms (GCM) 10K type strain sequencing project: providing services to taxonomists for standard genome sequencing and annotation.</title>
        <authorList>
            <consortium name="The Broad Institute Genomics Platform"/>
            <consortium name="The Broad Institute Genome Sequencing Center for Infectious Disease"/>
            <person name="Wu L."/>
            <person name="Ma J."/>
        </authorList>
    </citation>
    <scope>NUCLEOTIDE SEQUENCE [LARGE SCALE GENOMIC DNA]</scope>
    <source>
        <strain evidence="3">CGMCC 1.13718</strain>
    </source>
</reference>
<dbReference type="Proteomes" id="UP001596425">
    <property type="component" value="Unassembled WGS sequence"/>
</dbReference>
<dbReference type="EMBL" id="JBHSVR010000001">
    <property type="protein sequence ID" value="MFC6631940.1"/>
    <property type="molecule type" value="Genomic_DNA"/>
</dbReference>
<proteinExistence type="predicted"/>
<accession>A0ABW1YGS7</accession>
<dbReference type="RefSeq" id="WP_193194879.1">
    <property type="nucleotide sequence ID" value="NZ_JACZFR010000068.1"/>
</dbReference>
<evidence type="ECO:0000313" key="3">
    <source>
        <dbReference type="Proteomes" id="UP001596425"/>
    </source>
</evidence>
<feature type="transmembrane region" description="Helical" evidence="1">
    <location>
        <begin position="133"/>
        <end position="154"/>
    </location>
</feature>
<gene>
    <name evidence="2" type="ORF">ACFQBM_01535</name>
</gene>
<name>A0ABW1YGS7_9GAMM</name>
<evidence type="ECO:0000256" key="1">
    <source>
        <dbReference type="SAM" id="Phobius"/>
    </source>
</evidence>
<feature type="transmembrane region" description="Helical" evidence="1">
    <location>
        <begin position="20"/>
        <end position="42"/>
    </location>
</feature>
<sequence>MREDITKSVFAKLSVNLLFLHLFSAFFLILCAAIFISTVSTFTHFILTTEIYYIDNEIPQVVINAISNLIIALAMFELYVVIRINLNTEHKISTFFALLGSAARFIIVVCVALALEGLVLVIKLVQDEKTEELLAPIAVIFCAGVLLISLGLFLKICPDRIKRRYDVDAETDTAP</sequence>
<protein>
    <recommendedName>
        <fullName evidence="4">Phosphate-starvation-inducible PsiE family protein</fullName>
    </recommendedName>
</protein>
<feature type="transmembrane region" description="Helical" evidence="1">
    <location>
        <begin position="62"/>
        <end position="82"/>
    </location>
</feature>
<keyword evidence="3" id="KW-1185">Reference proteome</keyword>